<keyword evidence="2" id="KW-0597">Phosphoprotein</keyword>
<dbReference type="CDD" id="cd05918">
    <property type="entry name" value="A_NRPS_SidN3_like"/>
    <property type="match status" value="2"/>
</dbReference>
<dbReference type="Gene3D" id="3.40.50.150">
    <property type="entry name" value="Vaccinia Virus protein VP39"/>
    <property type="match status" value="1"/>
</dbReference>
<proteinExistence type="inferred from homology"/>
<dbReference type="NCBIfam" id="TIGR01733">
    <property type="entry name" value="AA-adenyl-dom"/>
    <property type="match status" value="3"/>
</dbReference>
<feature type="domain" description="Carrier" evidence="6">
    <location>
        <begin position="3154"/>
        <end position="3230"/>
    </location>
</feature>
<dbReference type="Gene3D" id="3.40.50.980">
    <property type="match status" value="4"/>
</dbReference>
<feature type="domain" description="Carrier" evidence="6">
    <location>
        <begin position="2593"/>
        <end position="2669"/>
    </location>
</feature>
<dbReference type="InterPro" id="IPR001242">
    <property type="entry name" value="Condensation_dom"/>
</dbReference>
<dbReference type="CDD" id="cd19531">
    <property type="entry name" value="LCL_NRPS-like"/>
    <property type="match status" value="1"/>
</dbReference>
<dbReference type="NCBIfam" id="NF003417">
    <property type="entry name" value="PRK04813.1"/>
    <property type="match status" value="5"/>
</dbReference>
<dbReference type="Gene3D" id="1.10.1200.10">
    <property type="entry name" value="ACP-like"/>
    <property type="match status" value="5"/>
</dbReference>
<organism evidence="7 8">
    <name type="scientific">Fusarium acuminatum</name>
    <dbReference type="NCBI Taxonomy" id="5515"/>
    <lineage>
        <taxon>Eukaryota</taxon>
        <taxon>Fungi</taxon>
        <taxon>Dikarya</taxon>
        <taxon>Ascomycota</taxon>
        <taxon>Pezizomycotina</taxon>
        <taxon>Sordariomycetes</taxon>
        <taxon>Hypocreomycetidae</taxon>
        <taxon>Hypocreales</taxon>
        <taxon>Nectriaceae</taxon>
        <taxon>Fusarium</taxon>
        <taxon>Fusarium tricinctum species complex</taxon>
    </lineage>
</organism>
<evidence type="ECO:0000256" key="2">
    <source>
        <dbReference type="ARBA" id="ARBA00022553"/>
    </source>
</evidence>
<dbReference type="Proteomes" id="UP001489902">
    <property type="component" value="Chromosome 3"/>
</dbReference>
<feature type="domain" description="Carrier" evidence="6">
    <location>
        <begin position="824"/>
        <end position="901"/>
    </location>
</feature>
<feature type="compositionally biased region" description="Polar residues" evidence="5">
    <location>
        <begin position="39"/>
        <end position="52"/>
    </location>
</feature>
<dbReference type="CDD" id="cd02440">
    <property type="entry name" value="AdoMet_MTases"/>
    <property type="match status" value="1"/>
</dbReference>
<dbReference type="PANTHER" id="PTHR45527:SF3">
    <property type="entry name" value="SIDEROPHORE SYNTHETASE (EUROFUNG)"/>
    <property type="match status" value="1"/>
</dbReference>
<accession>A0ABZ2WX94</accession>
<feature type="compositionally biased region" description="Polar residues" evidence="5">
    <location>
        <begin position="3129"/>
        <end position="3144"/>
    </location>
</feature>
<reference evidence="7 8" key="1">
    <citation type="submission" date="2024-04" db="EMBL/GenBank/DDBJ databases">
        <title>Complete genome sequence of Fusarium acuminatum.</title>
        <authorList>
            <person name="Lan B."/>
        </authorList>
    </citation>
    <scope>NUCLEOTIDE SEQUENCE [LARGE SCALE GENOMIC DNA]</scope>
    <source>
        <strain evidence="7">1A</strain>
    </source>
</reference>
<dbReference type="CDD" id="cd19545">
    <property type="entry name" value="FUM14_C_NRPS-like"/>
    <property type="match status" value="3"/>
</dbReference>
<dbReference type="InterPro" id="IPR029063">
    <property type="entry name" value="SAM-dependent_MTases_sf"/>
</dbReference>
<evidence type="ECO:0000256" key="5">
    <source>
        <dbReference type="SAM" id="MobiDB-lite"/>
    </source>
</evidence>
<dbReference type="InterPro" id="IPR006162">
    <property type="entry name" value="Ppantetheine_attach_site"/>
</dbReference>
<dbReference type="InterPro" id="IPR010071">
    <property type="entry name" value="AA_adenyl_dom"/>
</dbReference>
<gene>
    <name evidence="7" type="ORF">QYS62_006371</name>
</gene>
<dbReference type="SUPFAM" id="SSF53335">
    <property type="entry name" value="S-adenosyl-L-methionine-dependent methyltransferases"/>
    <property type="match status" value="1"/>
</dbReference>
<dbReference type="Pfam" id="PF00501">
    <property type="entry name" value="AMP-binding"/>
    <property type="match status" value="3"/>
</dbReference>
<dbReference type="SMART" id="SM00823">
    <property type="entry name" value="PKS_PP"/>
    <property type="match status" value="5"/>
</dbReference>
<dbReference type="InterPro" id="IPR000873">
    <property type="entry name" value="AMP-dep_synth/lig_dom"/>
</dbReference>
<dbReference type="EMBL" id="CP151262">
    <property type="protein sequence ID" value="WZH45328.1"/>
    <property type="molecule type" value="Genomic_DNA"/>
</dbReference>
<keyword evidence="1" id="KW-0596">Phosphopantetheine</keyword>
<dbReference type="PROSITE" id="PS50075">
    <property type="entry name" value="CARRIER"/>
    <property type="match status" value="5"/>
</dbReference>
<evidence type="ECO:0000259" key="6">
    <source>
        <dbReference type="PROSITE" id="PS50075"/>
    </source>
</evidence>
<dbReference type="Gene3D" id="3.30.559.30">
    <property type="entry name" value="Nonribosomal peptide synthetase, condensation domain"/>
    <property type="match status" value="5"/>
</dbReference>
<dbReference type="InterPro" id="IPR045851">
    <property type="entry name" value="AMP-bd_C_sf"/>
</dbReference>
<evidence type="ECO:0000256" key="4">
    <source>
        <dbReference type="ARBA" id="ARBA00029454"/>
    </source>
</evidence>
<feature type="region of interest" description="Disordered" evidence="5">
    <location>
        <begin position="3128"/>
        <end position="3157"/>
    </location>
</feature>
<keyword evidence="8" id="KW-1185">Reference proteome</keyword>
<evidence type="ECO:0000313" key="8">
    <source>
        <dbReference type="Proteomes" id="UP001489902"/>
    </source>
</evidence>
<dbReference type="InterPro" id="IPR020806">
    <property type="entry name" value="PKS_PP-bd"/>
</dbReference>
<dbReference type="Gene3D" id="2.30.38.10">
    <property type="entry name" value="Luciferase, Domain 3"/>
    <property type="match status" value="3"/>
</dbReference>
<keyword evidence="3" id="KW-0436">Ligase</keyword>
<feature type="region of interest" description="Disordered" evidence="5">
    <location>
        <begin position="25"/>
        <end position="52"/>
    </location>
</feature>
<dbReference type="Pfam" id="PF00550">
    <property type="entry name" value="PP-binding"/>
    <property type="match status" value="5"/>
</dbReference>
<dbReference type="SMART" id="SM01294">
    <property type="entry name" value="PKS_PP_betabranch"/>
    <property type="match status" value="1"/>
</dbReference>
<dbReference type="PROSITE" id="PS00012">
    <property type="entry name" value="PHOSPHOPANTETHEINE"/>
    <property type="match status" value="5"/>
</dbReference>
<dbReference type="Gene3D" id="3.40.50.12780">
    <property type="entry name" value="N-terminal domain of ligase-like"/>
    <property type="match status" value="1"/>
</dbReference>
<dbReference type="InterPro" id="IPR023213">
    <property type="entry name" value="CAT-like_dom_sf"/>
</dbReference>
<comment type="similarity">
    <text evidence="4">Belongs to the NRP synthetase family.</text>
</comment>
<dbReference type="Pfam" id="PF00668">
    <property type="entry name" value="Condensation"/>
    <property type="match status" value="5"/>
</dbReference>
<dbReference type="Gene3D" id="3.30.559.10">
    <property type="entry name" value="Chloramphenicol acetyltransferase-like domain"/>
    <property type="match status" value="5"/>
</dbReference>
<dbReference type="CDD" id="cd05930">
    <property type="entry name" value="A_NRPS"/>
    <property type="match status" value="1"/>
</dbReference>
<feature type="domain" description="Carrier" evidence="6">
    <location>
        <begin position="1892"/>
        <end position="1968"/>
    </location>
</feature>
<dbReference type="SUPFAM" id="SSF52777">
    <property type="entry name" value="CoA-dependent acyltransferases"/>
    <property type="match status" value="10"/>
</dbReference>
<dbReference type="InterPro" id="IPR036736">
    <property type="entry name" value="ACP-like_sf"/>
</dbReference>
<dbReference type="SUPFAM" id="SSF56801">
    <property type="entry name" value="Acetyl-CoA synthetase-like"/>
    <property type="match status" value="4"/>
</dbReference>
<dbReference type="Gene3D" id="3.30.300.30">
    <property type="match status" value="4"/>
</dbReference>
<sequence length="5050" mass="560063">MPFSIPLHQDMEVLDIKEQRIGVSVSAASGSSSDDETTGHATPASTSTEHNAQIGTDELFAEHWKSSISDHESLSFPTVSRSVNALSPDQTVERRLSSLHGVSDVNVQSMIHAAWALVAGQMTGSQDIIFGVAMLTGNFVENLPFRLRWSSDEQVGSFLLATQNEAIELYSSGAGSPGKISQISPEASQACEFQTLVTFWDNSWNVSIGRKPTGKRYALELDVLSRDGEYLVSASSDSRVISASLVDRLLLRLDHVVMQLCSCPLEKTIGEVDTMTEKDLESIWDWSREVPETLDCCVHSIIEDQVRANPEAPAICAWDGNLTYAELNDRAGQLAEHLSTAGLRPGSMVPLCFDKSMWANVTMLGVLKAGGALVMLDPMLPEQRLKSIVEQVKAELIVSSPSNYELSSRLCDKVKVVRPQDFDGQYRTSRYSVKVCPSSIAYVQFTSGSTGVPKGSAISHKSISSAIHHQLGPIGFNNRSRVYDFSSYSFDLSIYNALTTLSAGGCLCVPTDSGRKDDLTASILSLRSNTLTLTPSTAQTLRPEHLPDVKTIVFAGEALRVQDAAPWWKQARVVNIYGPSECTPVSTMSYNCPSPAQVIEIGMGVGMNTWIVDSNDHQRLLPPGCVGELILEGPLVSIGYLHNAESNAKTYIKDPTWLLQGCGPSHSGRHGRLYKTGDLVRYNENGSITFIARKDTQVKIRGQRVELGEVETRIQECLPEVVLAAAEVITPKDSNPMLVVFVLQNNNVAPSPETLKLYRVPDDARHKIAKKLPPYMIPAAYLSIAHMPATASGKLDRKRLREIGAGLSPEKLAEMSIDRGTKKQPSSEAEHRIQRIWGQVLKFKDATLIGVEDNFFQLGGDSITAMKIVRLLRELGLELSVASVLRFPVLQDIASRVVDARGDSDETIPPFSLLPEDCDISSVLRSYHLDPGQVQDAFPCTAIQEGLISLSSQRSGDYVTQAILELSREVSIDRFCYAWSAVVEAIPLLRTRFVQADTGLLQVVLDEEVSWKEVDDLQAYLAEDRKQPMRLGQAFTRYALAKDTTGRVTSFVLTAHHALHDGWSLGLIMETLDNAYTGRQVDSFPPFQKFIKYIQNEDLDQTSNFWKKELEGCESVSFPALPSSIEKPKADALVSKRLPNSTSKINATTSTMIRAAWALVVGCMVNSDDVVFGATVSGRHAELSGIDQIPGPTIATVPMRFHIDKSQKVTSFLTQSQKQTTDMIPYEQMGLARITKLSSDCEQACKFQTLLVIQPEDTGIFTNSVGQLREENGMHWSSSYGLVLEVQLGRPQSTVTASFDSRLIKRSTVEGLLSRLELVIDQIASADLESAMTIKDINVLTPADFSTLLGWNKVVPETINMCIHEVVHQRSAEKPEQPAICAWDGELTYGELDTLSTNLASYLKHIGVEKDTIVPLCFEKSMWTPVAMLAVLKTGGAFLLLDPSLPLARLEVMVKHVDAQIILATDTCTQLASSLVGRVMTVGRTLFSKLDNQSDDTEFCSDSSSNAYIIFTSGSTGTPKGVVITHSNVVSAVTQHGKAFQYEKSSRIYDFSSYSFGASLNNMFCALTSGACLCIPNDDDRKSNLAESIASLRATDVLLTPSMAEHLSPETVPTLRSLILGGEAVRAQDGSQWLGHVTLRTAYGQSETTTVATVNPHPATAEQAMSIGRGVGLVTWVVDPENHEKLLPPGSIGELLVEGPAVGHGYFKDPKKTAEVFINDPHWLIKAGRRGRLYKTGDLVRYNDDGTLAYLGRKDSQVKIRGQRIELGDVEYWVRESMIEADQVVVEAVTPKGPGGRPTLAAFIKINNAEALFEQGDAAAAAKLIRIDAEVEKMLRRQLPSYMVPTIFIAMKSLPMTPTGKMNRRELRTIGGDISAEEVRSIQLANNGPKRQPVTDKEHQMQRVWSQVLGIEQQCIDLNASFFQMGGDSIAAMRVAGAARKLGIGITVAEIFQHHTLRLVAEKSRYTSNTKVSIRPFALVGNNSNASEVRRVISQACRVDPEMIEDAYPCTPLQEGLFSLASKRPGDYIMQAVLELSPKVDITMFRKAWESTILVAAVLRTRIVHDQKLDLVQVVLKEKPNWHETTGLEDYMQADRAVHMALSTPLSRLALVKNDNGHVQWFVLSMHHALYDGWSLSLILDMVRDAYSGADLEEAAFQPFINYVVQQVDDVKTSEYWQAELEGCKFAPYPALPTTISQPVSDTVVQHLVSRPKDSYLDVTPAILARAAWAIVTSRVTNAEDVVFGVTTSGRNAPVMNIDKMPAPAFATVPVRIQTSAGQRVSDYLEAVQQQAITMIPFEQLGLHRITKISADAQQACSFQTLLLVQQQATETFSDSDLGRWQNRDQQEFFNPYALIVEVNLLETGDLSLKAIFDSRIISRWMVERLLQQFDSVVQQIEKTRPRQMLSDISTMTEADLQQIWTWNQVVPGPAAEICLHRFIEQQAKAYPERSATYVKDAVHVGKGAGINTWVVDPTNANILLPPGSIGELLLEGPDVGLGYVNHPESTTGSFIHDPTWLVRGLSGQAGRSGQLFKTGHLVQYDEHGNLDFLGHKDSQAKSRGLPYWQKQRGISSSFYAQAQGDECVQAAIPKRQPETPLERQLQQIWARVLDLDPGAIGLDDSFFHLGGDSVAAIKVASEARKADINITVAELFQHPTLGEAAGQLASQSSEPAEKIAPFALLASGVDIKELTSELAIQMHASVDIIQDAYQCTPLQVGLLSLSFKRPGDYVMQATIELDPGCDISRFKQAWETTVQATPVLRTRIFHSRSAGLVQAVLNESICWNESSESLDAYLQQDRDSSMDIGKPLARYCMIYDGSEKPKYFVWTMHHALYDGWSMKLIMEAINRAFRGEQNTIEWPQFQQFIKHLQDQDDEALRRYWTESLEGFDSAPYPEVPKSITEQPVADSSVEHSFIHSQSKESGIMAATLVRAAWALVAGSASNSSDVVFGVTLSGRNAPISGIVNMPGPTITTVPVRIDTSSGQTVSSYLQKAQVQATTMISFEQFGLQRIAKVSSDAQRATQFQTLLVVQPAGDDDFMIDESMGKFCDNENQANWFNTQPLLIEVTLGKDNITASANFDSNVIPPWLVTRLLQRLEIVMQQLDSAGPGTTLDQIDSVELSEAERVRISGNTNQEPLPSFSVQDQSEENRPKRQPVTEAERELHAIWCQVLTLDPSDIGVDDSLFQLGGDSISAMMITGEARKIGIKLSVSDIFRTPTIRDLAIRMTGAPKGVSNAIVNLSHSDPVELSFAQGRLWFLEQLYPGLTWYLMPFAIRFRGVLHLDALEKSLQIIESRHDTLRSTFLTRNNVHFQQVHPFVPKRLPVIDMPYANEKSLSEALMKDQTTTFNLTHEAGWRVTVYKLGEDHHVLSVVMHHINSDGWSVQVFRKELVQLYSAAIKGHQLATQIRPLPVQYRDYSAWQKQKLMNGEYQRQLDYWTDKLQTSRPVEFLTDKQRPKTLSGMAGEHEFSIEGKMLNQVQVLCKEYAVTPFVILLAAFRAAHYRMTGAEDATMGTPNANRDRSELKDMIGFFVNMLCFRLTVEDDSFESLVRQVQQQTMESFDNQDIPFEQIVSKLNRERDLSRHPIVQVVFAYHTRGTLDTVGLEGLDSELLEPLPTTRFDLELHFFEEANELKGAFIYSTDLYTSATITNMLSVFMAVLEGALNEPRSKIATLPLLTADGYTELKSMGLLEIQRTNYPRDVSIVDVFQQQATAHPDKVAVKDSLSQITFATLNEKSDLVSQYLRTQGFSAETVIPVIAKRSVQTIIAFLGILKANMAYLPLDPNAPIERTKLVLSSIQGPTIILLGENIRSPKIQDMKSIFIQSALEHRVQSSFFQRLRMHTKPSASTLAYVLYTSGSTGKPKGVMVEHRSILRLVLQSNCSQYLTRNGAVAHMANTIFDASTLEIYGALLNGLTLVCLDHELVLDHIALQKSFSEERIGAAFFTPAHLKQILADSPMTLSQLDTLFVGGDRFDTEDCIQARGVVKGHIINGYGPTENTVFSTMYHVEEGDSWANGLPIGRAISNSGAYIMDSQLHLQPLGVVGELVVTGDGLARGYTESQLNTDRFVTVDIGGQQLKAYRTGDLARFRPADGLIEFFGRADAQVKIRGHRVELGEIEHVLLGHGSVTDAVALIYQGGGQQPQLYAFAAVPSPMVYERMEVDDTSDAKGGEEEKDEEAEHMQVWSGVFDGDKYMSIDDGQVLGRDFVGWTSMYDGALIDRGEMNEWLDDTIAAMNQNLGAGHVLELGTGSGMILFNLIQGLNSYIGLDPSDRAVEYVNKAAQSIPSLANKARVYKGTADQVAQLPGPITPNIVICNSVAQYFPSQEYLFNVIDELVQKEGIETLFFGDMRSQAMYSQFCVTQVLSRSGDNISKADLRQSIAHIARKEMEFLVDPGFFTGLQSRLPEYVEHVEILPKNMVATNELSCYRYAAVIHVKRRATGQRRVHDIQKHHWIDFAEQGLDRSALVQRLRDSSSQTLPVSNIPYNKTLHERLIVEHLAKFTNDASSDQDDWVSSLRAAAQQCSSFSAYELKEIAKQTGYQVEISWARQFSLHGGFDAVFHRIEPDQEGTRVLFQFPNDYEGRPVHTMTSQPLLQQARQRVREELEARLINHLPAYMIPKVITILDEMPVNANGKVDRKALVGTLRTRTAPVRGEVREPNTKTEETLQGIWARVLNISSDGIGLDDSFFQLGGDSITAMKVVNEARKLGIDLAVSDIFRSDNLEELALQALQHIGEADKDEEPVILVDEVTKSALLHELDASGTSIRSDQVADILPLTSMQKRYVKDGYTNGLFVHYFFLDFSHDLDIERLKASLQQLLQSVPILRAAFLELQGKFWQVIPEVLDLPWAVQDVEESLPEALDDFCRADIKKVSFVEPTALFTLLRNRTEGLRLVIRLSHAQYDGASFPAIIKPLIDGYFGRPTTKGPDFSAFLAYIARRRPASIVYWKDLLQGSSLTTIQPHVSTEFDFGEEKVKLEFFHTSELMLQHIMLMSYPVGNRLQFNMLANTSIMSVEVAQTLVNRLCTIVSKMGNALDEPIFKWLDELRSSV</sequence>
<evidence type="ECO:0000256" key="3">
    <source>
        <dbReference type="ARBA" id="ARBA00022598"/>
    </source>
</evidence>
<dbReference type="PANTHER" id="PTHR45527">
    <property type="entry name" value="NONRIBOSOMAL PEPTIDE SYNTHETASE"/>
    <property type="match status" value="1"/>
</dbReference>
<name>A0ABZ2WX94_9HYPO</name>
<feature type="domain" description="Carrier" evidence="6">
    <location>
        <begin position="4659"/>
        <end position="4735"/>
    </location>
</feature>
<dbReference type="InterPro" id="IPR042099">
    <property type="entry name" value="ANL_N_sf"/>
</dbReference>
<dbReference type="SUPFAM" id="SSF47336">
    <property type="entry name" value="ACP-like"/>
    <property type="match status" value="5"/>
</dbReference>
<evidence type="ECO:0000313" key="7">
    <source>
        <dbReference type="EMBL" id="WZH45328.1"/>
    </source>
</evidence>
<dbReference type="PROSITE" id="PS00455">
    <property type="entry name" value="AMP_BINDING"/>
    <property type="match status" value="3"/>
</dbReference>
<protein>
    <submittedName>
        <fullName evidence="7">Non-ribosomal peptide synthetase</fullName>
    </submittedName>
</protein>
<dbReference type="InterPro" id="IPR009081">
    <property type="entry name" value="PP-bd_ACP"/>
</dbReference>
<evidence type="ECO:0000256" key="1">
    <source>
        <dbReference type="ARBA" id="ARBA00022450"/>
    </source>
</evidence>
<dbReference type="InterPro" id="IPR020845">
    <property type="entry name" value="AMP-binding_CS"/>
</dbReference>